<protein>
    <submittedName>
        <fullName evidence="2">Uncharacterized protein</fullName>
    </submittedName>
</protein>
<comment type="caution">
    <text evidence="2">The sequence shown here is derived from an EMBL/GenBank/DDBJ whole genome shotgun (WGS) entry which is preliminary data.</text>
</comment>
<dbReference type="Proteomes" id="UP000256520">
    <property type="component" value="Unassembled WGS sequence"/>
</dbReference>
<sequence>MIRRFVRRNTRNLFLLIILVILIILALLNDMINEDTMKNIKHIDILTINSIFIGFLFTTLGVIVGFLGNTKIANSDRAGYMDEYYNTIYFGLVFFIASAISGLAALFLENMDNNKYVLIIEQIAILLGVAFFIKAIFNLASIIKKVRKNL</sequence>
<name>A0A3D8PKD7_9BACI</name>
<evidence type="ECO:0000313" key="3">
    <source>
        <dbReference type="Proteomes" id="UP000256520"/>
    </source>
</evidence>
<evidence type="ECO:0000313" key="2">
    <source>
        <dbReference type="EMBL" id="RDW15947.1"/>
    </source>
</evidence>
<organism evidence="2 3">
    <name type="scientific">Oceanobacillus chungangensis</name>
    <dbReference type="NCBI Taxonomy" id="1229152"/>
    <lineage>
        <taxon>Bacteria</taxon>
        <taxon>Bacillati</taxon>
        <taxon>Bacillota</taxon>
        <taxon>Bacilli</taxon>
        <taxon>Bacillales</taxon>
        <taxon>Bacillaceae</taxon>
        <taxon>Oceanobacillus</taxon>
    </lineage>
</organism>
<proteinExistence type="predicted"/>
<feature type="transmembrane region" description="Helical" evidence="1">
    <location>
        <begin position="88"/>
        <end position="107"/>
    </location>
</feature>
<feature type="transmembrane region" description="Helical" evidence="1">
    <location>
        <begin position="12"/>
        <end position="28"/>
    </location>
</feature>
<dbReference type="RefSeq" id="WP_115750826.1">
    <property type="nucleotide sequence ID" value="NZ_PIOD01000021.1"/>
</dbReference>
<keyword evidence="1" id="KW-1133">Transmembrane helix</keyword>
<gene>
    <name evidence="2" type="ORF">CWR45_15745</name>
</gene>
<reference evidence="3" key="1">
    <citation type="submission" date="2017-11" db="EMBL/GenBank/DDBJ databases">
        <authorList>
            <person name="Zhu W."/>
        </authorList>
    </citation>
    <scope>NUCLEOTIDE SEQUENCE [LARGE SCALE GENOMIC DNA]</scope>
    <source>
        <strain evidence="3">CAU 1051</strain>
    </source>
</reference>
<feature type="transmembrane region" description="Helical" evidence="1">
    <location>
        <begin position="48"/>
        <end position="67"/>
    </location>
</feature>
<keyword evidence="1" id="KW-0472">Membrane</keyword>
<dbReference type="EMBL" id="PIOD01000021">
    <property type="protein sequence ID" value="RDW15947.1"/>
    <property type="molecule type" value="Genomic_DNA"/>
</dbReference>
<accession>A0A3D8PKD7</accession>
<dbReference type="AlphaFoldDB" id="A0A3D8PKD7"/>
<keyword evidence="3" id="KW-1185">Reference proteome</keyword>
<feature type="transmembrane region" description="Helical" evidence="1">
    <location>
        <begin position="119"/>
        <end position="140"/>
    </location>
</feature>
<evidence type="ECO:0000256" key="1">
    <source>
        <dbReference type="SAM" id="Phobius"/>
    </source>
</evidence>
<dbReference type="OrthoDB" id="2991360at2"/>
<keyword evidence="1" id="KW-0812">Transmembrane</keyword>